<name>G0VHH5_NAUCA</name>
<feature type="compositionally biased region" description="Low complexity" evidence="1">
    <location>
        <begin position="136"/>
        <end position="158"/>
    </location>
</feature>
<dbReference type="GeneID" id="96904946"/>
<feature type="region of interest" description="Disordered" evidence="1">
    <location>
        <begin position="357"/>
        <end position="406"/>
    </location>
</feature>
<evidence type="ECO:0000313" key="3">
    <source>
        <dbReference type="Proteomes" id="UP000001640"/>
    </source>
</evidence>
<gene>
    <name evidence="2" type="primary">NCAS0G03940</name>
    <name evidence="2" type="ordered locus">NCAS_0G03940</name>
</gene>
<dbReference type="Pfam" id="PF10846">
    <property type="entry name" value="DUF2722"/>
    <property type="match status" value="1"/>
</dbReference>
<feature type="compositionally biased region" description="Basic and acidic residues" evidence="1">
    <location>
        <begin position="285"/>
        <end position="295"/>
    </location>
</feature>
<sequence>MNTPNNNPVHYRSPSNPGIQPSSVSKSFLESIFGDNVSIRELPEQTVLKSLDLKIEQERTKQQYYKLQNVTKSIELFKLASSSGVPPNHIYNLFSNADQLPQGTANSAGITNDLQPAQNSIRIKKEPTQPSVYKFPPISIPNNNNNSSNGLSSPLPSSRHISKPSFQRRTNSPARIGAHAVAALSESILLKENPEESNMEERSKFGSPLPIRKINYNPNTSTIHNRNLSLPTLTTFTNNMAPRYKNLAPVPTSNNNNASTANNNNSNSPYIPSEMVSILSFENSNKNDGDSDNKKLGPMGKRQHKRARSTCLPAPSLLNPKTNNTSGQAVSPSYGVIDLNVIDESNKRRNVIVKRMQTPVDNHNNNNNTTTNGDETCSEASSNNNSPIQKPRGDYGSSVNRLLNAA</sequence>
<evidence type="ECO:0008006" key="4">
    <source>
        <dbReference type="Google" id="ProtNLM"/>
    </source>
</evidence>
<dbReference type="eggNOG" id="ENOG502S5HG">
    <property type="taxonomic scope" value="Eukaryota"/>
</dbReference>
<feature type="region of interest" description="Disordered" evidence="1">
    <location>
        <begin position="122"/>
        <end position="172"/>
    </location>
</feature>
<feature type="compositionally biased region" description="Polar residues" evidence="1">
    <location>
        <begin position="319"/>
        <end position="329"/>
    </location>
</feature>
<feature type="compositionally biased region" description="Low complexity" evidence="1">
    <location>
        <begin position="362"/>
        <end position="372"/>
    </location>
</feature>
<dbReference type="InterPro" id="IPR021216">
    <property type="entry name" value="DUF2722"/>
</dbReference>
<reference key="2">
    <citation type="submission" date="2011-08" db="EMBL/GenBank/DDBJ databases">
        <title>Genome sequence of Naumovozyma castellii.</title>
        <authorList>
            <person name="Gordon J.L."/>
            <person name="Armisen D."/>
            <person name="Proux-Wera E."/>
            <person name="OhEigeartaigh S.S."/>
            <person name="Byrne K.P."/>
            <person name="Wolfe K.H."/>
        </authorList>
    </citation>
    <scope>NUCLEOTIDE SEQUENCE</scope>
    <source>
        <strain>Type strain:CBS 4309</strain>
    </source>
</reference>
<feature type="compositionally biased region" description="Polar residues" evidence="1">
    <location>
        <begin position="373"/>
        <end position="388"/>
    </location>
</feature>
<reference evidence="2 3" key="1">
    <citation type="journal article" date="2011" name="Proc. Natl. Acad. Sci. U.S.A.">
        <title>Evolutionary erosion of yeast sex chromosomes by mating-type switching accidents.</title>
        <authorList>
            <person name="Gordon J.L."/>
            <person name="Armisen D."/>
            <person name="Proux-Wera E."/>
            <person name="Oheigeartaigh S.S."/>
            <person name="Byrne K.P."/>
            <person name="Wolfe K.H."/>
        </authorList>
    </citation>
    <scope>NUCLEOTIDE SEQUENCE [LARGE SCALE GENOMIC DNA]</scope>
    <source>
        <strain evidence="3">ATCC 76901 / BCRC 22586 / CBS 4309 / NBRC 1992 / NRRL Y-12630</strain>
    </source>
</reference>
<dbReference type="RefSeq" id="XP_003677633.1">
    <property type="nucleotide sequence ID" value="XM_003677585.1"/>
</dbReference>
<feature type="region of interest" description="Disordered" evidence="1">
    <location>
        <begin position="1"/>
        <end position="22"/>
    </location>
</feature>
<protein>
    <recommendedName>
        <fullName evidence="4">Protein BOP3</fullName>
    </recommendedName>
</protein>
<accession>G0VHH5</accession>
<proteinExistence type="predicted"/>
<feature type="region of interest" description="Disordered" evidence="1">
    <location>
        <begin position="251"/>
        <end position="329"/>
    </location>
</feature>
<keyword evidence="3" id="KW-1185">Reference proteome</keyword>
<feature type="compositionally biased region" description="Polar residues" evidence="1">
    <location>
        <begin position="397"/>
        <end position="406"/>
    </location>
</feature>
<organism evidence="2 3">
    <name type="scientific">Naumovozyma castellii</name>
    <name type="common">Yeast</name>
    <name type="synonym">Saccharomyces castellii</name>
    <dbReference type="NCBI Taxonomy" id="27288"/>
    <lineage>
        <taxon>Eukaryota</taxon>
        <taxon>Fungi</taxon>
        <taxon>Dikarya</taxon>
        <taxon>Ascomycota</taxon>
        <taxon>Saccharomycotina</taxon>
        <taxon>Saccharomycetes</taxon>
        <taxon>Saccharomycetales</taxon>
        <taxon>Saccharomycetaceae</taxon>
        <taxon>Naumovozyma</taxon>
    </lineage>
</organism>
<dbReference type="EMBL" id="HE576758">
    <property type="protein sequence ID" value="CCC71281.1"/>
    <property type="molecule type" value="Genomic_DNA"/>
</dbReference>
<evidence type="ECO:0000313" key="2">
    <source>
        <dbReference type="EMBL" id="CCC71281.1"/>
    </source>
</evidence>
<dbReference type="InParanoid" id="G0VHH5"/>
<feature type="compositionally biased region" description="Low complexity" evidence="1">
    <location>
        <begin position="252"/>
        <end position="268"/>
    </location>
</feature>
<dbReference type="Proteomes" id="UP000001640">
    <property type="component" value="Chromosome 7"/>
</dbReference>
<dbReference type="FunCoup" id="G0VHH5">
    <property type="interactions" value="58"/>
</dbReference>
<dbReference type="OrthoDB" id="4095763at2759"/>
<dbReference type="HOGENOM" id="CLU_058506_0_0_1"/>
<dbReference type="AlphaFoldDB" id="G0VHH5"/>
<evidence type="ECO:0000256" key="1">
    <source>
        <dbReference type="SAM" id="MobiDB-lite"/>
    </source>
</evidence>
<dbReference type="OMA" id="WAFSENA"/>
<dbReference type="GO" id="GO:0071406">
    <property type="term" value="P:cellular response to methylmercury"/>
    <property type="evidence" value="ECO:0007669"/>
    <property type="project" value="EnsemblFungi"/>
</dbReference>
<dbReference type="KEGG" id="ncs:NCAS_0G03940"/>